<dbReference type="EMBL" id="CP041186">
    <property type="protein sequence ID" value="QDG54117.1"/>
    <property type="molecule type" value="Genomic_DNA"/>
</dbReference>
<accession>A0A4Y6Q1R0</accession>
<evidence type="ECO:0000313" key="2">
    <source>
        <dbReference type="Proteomes" id="UP000315995"/>
    </source>
</evidence>
<evidence type="ECO:0000313" key="1">
    <source>
        <dbReference type="EMBL" id="QDG54117.1"/>
    </source>
</evidence>
<accession>A0A5B8YDR9</accession>
<dbReference type="Proteomes" id="UP000315995">
    <property type="component" value="Chromosome"/>
</dbReference>
<organism evidence="1 2">
    <name type="scientific">Persicimonas caeni</name>
    <dbReference type="NCBI Taxonomy" id="2292766"/>
    <lineage>
        <taxon>Bacteria</taxon>
        <taxon>Deltaproteobacteria</taxon>
        <taxon>Bradymonadales</taxon>
        <taxon>Bradymonadaceae</taxon>
        <taxon>Persicimonas</taxon>
    </lineage>
</organism>
<sequence length="201" mass="22671">MGEEEKSYKGLTIDRGSRHCKILNEEGEVVFRTTNLRDAETYLDMIEENDRLHRLLEARGIAPHRIYLLGADPEHRGKVNDKGYPAKEVVIVAKADDEAVVVRHLDDGREEIVDLLELEPIEGGAYLQASDITDETVHVVVRYDREQESASVIALRTAEKAEEVVEDWAEADEAPGSEYSTVLYETEGDVQLYRAEVSVED</sequence>
<dbReference type="RefSeq" id="WP_141200562.1">
    <property type="nucleotide sequence ID" value="NZ_CP041186.1"/>
</dbReference>
<reference evidence="1 2" key="1">
    <citation type="submission" date="2019-06" db="EMBL/GenBank/DDBJ databases">
        <title>Persicimonas caeni gen. nov., sp. nov., a predatory bacterium isolated from solar saltern.</title>
        <authorList>
            <person name="Wang S."/>
        </authorList>
    </citation>
    <scope>NUCLEOTIDE SEQUENCE [LARGE SCALE GENOMIC DNA]</scope>
    <source>
        <strain evidence="1 2">YN101</strain>
    </source>
</reference>
<gene>
    <name evidence="1" type="ORF">FIV42_26255</name>
</gene>
<dbReference type="OrthoDB" id="5524658at2"/>
<proteinExistence type="predicted"/>
<protein>
    <submittedName>
        <fullName evidence="1">Uncharacterized protein</fullName>
    </submittedName>
</protein>
<dbReference type="AlphaFoldDB" id="A0A4Y6Q1R0"/>
<keyword evidence="2" id="KW-1185">Reference proteome</keyword>
<name>A0A4Y6Q1R0_PERCE</name>